<evidence type="ECO:0000256" key="2">
    <source>
        <dbReference type="SAM" id="MobiDB-lite"/>
    </source>
</evidence>
<feature type="compositionally biased region" description="Polar residues" evidence="2">
    <location>
        <begin position="35"/>
        <end position="48"/>
    </location>
</feature>
<keyword evidence="1" id="KW-0479">Metal-binding</keyword>
<feature type="region of interest" description="Disordered" evidence="2">
    <location>
        <begin position="153"/>
        <end position="245"/>
    </location>
</feature>
<dbReference type="InterPro" id="IPR036236">
    <property type="entry name" value="Znf_C2H2_sf"/>
</dbReference>
<dbReference type="Proteomes" id="UP001412067">
    <property type="component" value="Unassembled WGS sequence"/>
</dbReference>
<evidence type="ECO:0000313" key="4">
    <source>
        <dbReference type="EMBL" id="KAK8965453.1"/>
    </source>
</evidence>
<dbReference type="Gene3D" id="3.30.160.60">
    <property type="entry name" value="Classic Zinc Finger"/>
    <property type="match status" value="1"/>
</dbReference>
<dbReference type="InterPro" id="IPR013087">
    <property type="entry name" value="Znf_C2H2_type"/>
</dbReference>
<keyword evidence="1" id="KW-0862">Zinc</keyword>
<dbReference type="EMBL" id="JBBWWR010000006">
    <property type="protein sequence ID" value="KAK8965453.1"/>
    <property type="molecule type" value="Genomic_DNA"/>
</dbReference>
<keyword evidence="1" id="KW-0863">Zinc-finger</keyword>
<dbReference type="PROSITE" id="PS50157">
    <property type="entry name" value="ZINC_FINGER_C2H2_2"/>
    <property type="match status" value="1"/>
</dbReference>
<evidence type="ECO:0000259" key="3">
    <source>
        <dbReference type="PROSITE" id="PS50157"/>
    </source>
</evidence>
<sequence length="245" mass="27156">MKHGSEAFYHDLIEQERLLDSPEIDGGSHSHMAFTGSTSFSNPQNTVDGSCERDTRTSVAYLHYYCNSSPFEHKNVGADSNKQAVTDHKLHITPKPPAAVHTGSASSDRPYACPYEGCGKAYIHEYKLNLHLRKEHPEHNCQENGKIAIAPSTDHDMDEASDHDVHAKKAGGSGKNSKRSKSNPMQQLPPTKPVERKAPTTLVPANILAAKIQWVPKSPLQEDSEETEEDRDDAENDDEETEDED</sequence>
<evidence type="ECO:0000313" key="5">
    <source>
        <dbReference type="Proteomes" id="UP001412067"/>
    </source>
</evidence>
<feature type="region of interest" description="Disordered" evidence="2">
    <location>
        <begin position="22"/>
        <end position="51"/>
    </location>
</feature>
<proteinExistence type="predicted"/>
<feature type="domain" description="C2H2-type" evidence="3">
    <location>
        <begin position="111"/>
        <end position="136"/>
    </location>
</feature>
<dbReference type="PROSITE" id="PS00028">
    <property type="entry name" value="ZINC_FINGER_C2H2_1"/>
    <property type="match status" value="1"/>
</dbReference>
<gene>
    <name evidence="4" type="ORF">KSP40_PGU019034</name>
</gene>
<dbReference type="SUPFAM" id="SSF57667">
    <property type="entry name" value="beta-beta-alpha zinc fingers"/>
    <property type="match status" value="1"/>
</dbReference>
<keyword evidence="5" id="KW-1185">Reference proteome</keyword>
<reference evidence="4 5" key="1">
    <citation type="journal article" date="2022" name="Nat. Plants">
        <title>Genomes of leafy and leafless Platanthera orchids illuminate the evolution of mycoheterotrophy.</title>
        <authorList>
            <person name="Li M.H."/>
            <person name="Liu K.W."/>
            <person name="Li Z."/>
            <person name="Lu H.C."/>
            <person name="Ye Q.L."/>
            <person name="Zhang D."/>
            <person name="Wang J.Y."/>
            <person name="Li Y.F."/>
            <person name="Zhong Z.M."/>
            <person name="Liu X."/>
            <person name="Yu X."/>
            <person name="Liu D.K."/>
            <person name="Tu X.D."/>
            <person name="Liu B."/>
            <person name="Hao Y."/>
            <person name="Liao X.Y."/>
            <person name="Jiang Y.T."/>
            <person name="Sun W.H."/>
            <person name="Chen J."/>
            <person name="Chen Y.Q."/>
            <person name="Ai Y."/>
            <person name="Zhai J.W."/>
            <person name="Wu S.S."/>
            <person name="Zhou Z."/>
            <person name="Hsiao Y.Y."/>
            <person name="Wu W.L."/>
            <person name="Chen Y.Y."/>
            <person name="Lin Y.F."/>
            <person name="Hsu J.L."/>
            <person name="Li C.Y."/>
            <person name="Wang Z.W."/>
            <person name="Zhao X."/>
            <person name="Zhong W.Y."/>
            <person name="Ma X.K."/>
            <person name="Ma L."/>
            <person name="Huang J."/>
            <person name="Chen G.Z."/>
            <person name="Huang M.Z."/>
            <person name="Huang L."/>
            <person name="Peng D.H."/>
            <person name="Luo Y.B."/>
            <person name="Zou S.Q."/>
            <person name="Chen S.P."/>
            <person name="Lan S."/>
            <person name="Tsai W.C."/>
            <person name="Van de Peer Y."/>
            <person name="Liu Z.J."/>
        </authorList>
    </citation>
    <scope>NUCLEOTIDE SEQUENCE [LARGE SCALE GENOMIC DNA]</scope>
    <source>
        <strain evidence="4">Lor288</strain>
    </source>
</reference>
<evidence type="ECO:0000256" key="1">
    <source>
        <dbReference type="PROSITE-ProRule" id="PRU00042"/>
    </source>
</evidence>
<feature type="compositionally biased region" description="Acidic residues" evidence="2">
    <location>
        <begin position="222"/>
        <end position="245"/>
    </location>
</feature>
<protein>
    <recommendedName>
        <fullName evidence="3">C2H2-type domain-containing protein</fullName>
    </recommendedName>
</protein>
<organism evidence="4 5">
    <name type="scientific">Platanthera guangdongensis</name>
    <dbReference type="NCBI Taxonomy" id="2320717"/>
    <lineage>
        <taxon>Eukaryota</taxon>
        <taxon>Viridiplantae</taxon>
        <taxon>Streptophyta</taxon>
        <taxon>Embryophyta</taxon>
        <taxon>Tracheophyta</taxon>
        <taxon>Spermatophyta</taxon>
        <taxon>Magnoliopsida</taxon>
        <taxon>Liliopsida</taxon>
        <taxon>Asparagales</taxon>
        <taxon>Orchidaceae</taxon>
        <taxon>Orchidoideae</taxon>
        <taxon>Orchideae</taxon>
        <taxon>Orchidinae</taxon>
        <taxon>Platanthera</taxon>
    </lineage>
</organism>
<dbReference type="SMART" id="SM00355">
    <property type="entry name" value="ZnF_C2H2"/>
    <property type="match status" value="1"/>
</dbReference>
<accession>A0ABR2MR87</accession>
<name>A0ABR2MR87_9ASPA</name>
<feature type="compositionally biased region" description="Basic and acidic residues" evidence="2">
    <location>
        <begin position="153"/>
        <end position="167"/>
    </location>
</feature>
<comment type="caution">
    <text evidence="4">The sequence shown here is derived from an EMBL/GenBank/DDBJ whole genome shotgun (WGS) entry which is preliminary data.</text>
</comment>